<evidence type="ECO:0000313" key="1">
    <source>
        <dbReference type="EMBL" id="QEG15100.1"/>
    </source>
</evidence>
<dbReference type="EMBL" id="CP042910">
    <property type="protein sequence ID" value="QEG15100.1"/>
    <property type="molecule type" value="Genomic_DNA"/>
</dbReference>
<sequence>MSVLYQTVVSAVQMRLFSLVMNVDSQLSDRDHTDCNVNNVIGTGKENSPHECYSSEGPFVF</sequence>
<name>A0ABX5YHM7_9PLAN</name>
<organism evidence="1 2">
    <name type="scientific">Gimesia maris</name>
    <dbReference type="NCBI Taxonomy" id="122"/>
    <lineage>
        <taxon>Bacteria</taxon>
        <taxon>Pseudomonadati</taxon>
        <taxon>Planctomycetota</taxon>
        <taxon>Planctomycetia</taxon>
        <taxon>Planctomycetales</taxon>
        <taxon>Planctomycetaceae</taxon>
        <taxon>Gimesia</taxon>
    </lineage>
</organism>
<proteinExistence type="predicted"/>
<reference evidence="1 2" key="1">
    <citation type="submission" date="2019-08" db="EMBL/GenBank/DDBJ databases">
        <title>Deep-cultivation of Planctomycetes and their phenomic and genomic characterization uncovers novel biology.</title>
        <authorList>
            <person name="Wiegand S."/>
            <person name="Jogler M."/>
            <person name="Boedeker C."/>
            <person name="Pinto D."/>
            <person name="Vollmers J."/>
            <person name="Rivas-Marin E."/>
            <person name="Kohn T."/>
            <person name="Peeters S.H."/>
            <person name="Heuer A."/>
            <person name="Rast P."/>
            <person name="Oberbeckmann S."/>
            <person name="Bunk B."/>
            <person name="Jeske O."/>
            <person name="Meyerdierks A."/>
            <person name="Storesund J.E."/>
            <person name="Kallscheuer N."/>
            <person name="Luecker S."/>
            <person name="Lage O.M."/>
            <person name="Pohl T."/>
            <person name="Merkel B.J."/>
            <person name="Hornburger P."/>
            <person name="Mueller R.-W."/>
            <person name="Bruemmer F."/>
            <person name="Labrenz M."/>
            <person name="Spormann A.M."/>
            <person name="Op den Camp H."/>
            <person name="Overmann J."/>
            <person name="Amann R."/>
            <person name="Jetten M.S.M."/>
            <person name="Mascher T."/>
            <person name="Medema M.H."/>
            <person name="Devos D.P."/>
            <person name="Kaster A.-K."/>
            <person name="Ovreas L."/>
            <person name="Rohde M."/>
            <person name="Galperin M.Y."/>
            <person name="Jogler C."/>
        </authorList>
    </citation>
    <scope>NUCLEOTIDE SEQUENCE [LARGE SCALE GENOMIC DNA]</scope>
    <source>
        <strain evidence="1 2">DSM 8797</strain>
    </source>
</reference>
<keyword evidence="2" id="KW-1185">Reference proteome</keyword>
<gene>
    <name evidence="1" type="ORF">GmarT_09380</name>
</gene>
<dbReference type="Proteomes" id="UP000322887">
    <property type="component" value="Chromosome"/>
</dbReference>
<evidence type="ECO:0000313" key="2">
    <source>
        <dbReference type="Proteomes" id="UP000322887"/>
    </source>
</evidence>
<accession>A0ABX5YHM7</accession>
<protein>
    <submittedName>
        <fullName evidence="1">Uncharacterized protein</fullName>
    </submittedName>
</protein>